<dbReference type="SUPFAM" id="SSF54373">
    <property type="entry name" value="FAD-linked reductases, C-terminal domain"/>
    <property type="match status" value="1"/>
</dbReference>
<dbReference type="AlphaFoldDB" id="A0A0M5MJJ1"/>
<dbReference type="InterPro" id="IPR036188">
    <property type="entry name" value="FAD/NAD-bd_sf"/>
</dbReference>
<dbReference type="GO" id="GO:0016491">
    <property type="term" value="F:oxidoreductase activity"/>
    <property type="evidence" value="ECO:0007669"/>
    <property type="project" value="UniProtKB-KW"/>
</dbReference>
<gene>
    <name evidence="3" type="ORF">AOC03_00870</name>
</gene>
<sequence length="417" mass="46060">MSTQDFDLHIIGGGIIGLATAVTLQARGVKVALLDANEVGQSASFGNAGHLATEQVFPIADASILRHLPAMLFNPAGPLRLDWRYLPRLMPWAIQLLMNMRPEPFARIHQAILNLNQSSIEAWQGFANEWQLNDWVQVEGSLLTVEKQVSIEPLITHGNRLNDIGVANELLSKEALQEREPALQDNQLNALFFPDTGHVTNLKAIISQLSNTFRQLGGHIIEHCRVLEATLDTDGVLLTTSQGEMTANKVMLSAGAHSKALAKQLTGVSVPLDTERGYHLMLPHESKRLHIPVSSMDRRFIMTPMQDGLRLAGTVEYAGLDAPANMRRAQMLLPLAQPMLKATLDATDSVPWMGFRPSTADSLPVIDNIGRVFLNFGHQHLGLTQAVVSAQMIAEYYFNEPHAIDPTPYRLNRFKKS</sequence>
<keyword evidence="4" id="KW-1185">Reference proteome</keyword>
<name>A0A0M5MJJ1_9GAMM</name>
<organism evidence="3 4">
    <name type="scientific">Psychrobacter urativorans</name>
    <dbReference type="NCBI Taxonomy" id="45610"/>
    <lineage>
        <taxon>Bacteria</taxon>
        <taxon>Pseudomonadati</taxon>
        <taxon>Pseudomonadota</taxon>
        <taxon>Gammaproteobacteria</taxon>
        <taxon>Moraxellales</taxon>
        <taxon>Moraxellaceae</taxon>
        <taxon>Psychrobacter</taxon>
    </lineage>
</organism>
<dbReference type="Gene3D" id="3.30.9.10">
    <property type="entry name" value="D-Amino Acid Oxidase, subunit A, domain 2"/>
    <property type="match status" value="1"/>
</dbReference>
<dbReference type="KEGG" id="pur:AOC03_00870"/>
<dbReference type="RefSeq" id="WP_062533176.1">
    <property type="nucleotide sequence ID" value="NZ_CP012678.1"/>
</dbReference>
<keyword evidence="1" id="KW-0560">Oxidoreductase</keyword>
<evidence type="ECO:0000313" key="4">
    <source>
        <dbReference type="Proteomes" id="UP000059847"/>
    </source>
</evidence>
<evidence type="ECO:0000259" key="2">
    <source>
        <dbReference type="Pfam" id="PF01266"/>
    </source>
</evidence>
<dbReference type="Proteomes" id="UP000059847">
    <property type="component" value="Chromosome"/>
</dbReference>
<dbReference type="OrthoDB" id="9805337at2"/>
<dbReference type="GO" id="GO:0005737">
    <property type="term" value="C:cytoplasm"/>
    <property type="evidence" value="ECO:0007669"/>
    <property type="project" value="TreeGrafter"/>
</dbReference>
<dbReference type="SUPFAM" id="SSF51905">
    <property type="entry name" value="FAD/NAD(P)-binding domain"/>
    <property type="match status" value="1"/>
</dbReference>
<dbReference type="PANTHER" id="PTHR13847:SF289">
    <property type="entry name" value="GLYCINE OXIDASE"/>
    <property type="match status" value="1"/>
</dbReference>
<proteinExistence type="predicted"/>
<evidence type="ECO:0000256" key="1">
    <source>
        <dbReference type="ARBA" id="ARBA00023002"/>
    </source>
</evidence>
<dbReference type="PANTHER" id="PTHR13847">
    <property type="entry name" value="SARCOSINE DEHYDROGENASE-RELATED"/>
    <property type="match status" value="1"/>
</dbReference>
<dbReference type="EMBL" id="CP012678">
    <property type="protein sequence ID" value="ALF58780.1"/>
    <property type="molecule type" value="Genomic_DNA"/>
</dbReference>
<dbReference type="STRING" id="45610.AOC03_00870"/>
<dbReference type="Pfam" id="PF01266">
    <property type="entry name" value="DAO"/>
    <property type="match status" value="1"/>
</dbReference>
<dbReference type="Gene3D" id="3.50.50.60">
    <property type="entry name" value="FAD/NAD(P)-binding domain"/>
    <property type="match status" value="2"/>
</dbReference>
<protein>
    <submittedName>
        <fullName evidence="3">FAD-dependent oxidoreductase</fullName>
    </submittedName>
</protein>
<dbReference type="InterPro" id="IPR006076">
    <property type="entry name" value="FAD-dep_OxRdtase"/>
</dbReference>
<accession>A0A0M5MJJ1</accession>
<feature type="domain" description="FAD dependent oxidoreductase" evidence="2">
    <location>
        <begin position="7"/>
        <end position="395"/>
    </location>
</feature>
<reference evidence="3 4" key="1">
    <citation type="submission" date="2015-09" db="EMBL/GenBank/DDBJ databases">
        <title>Complete genome of Psychrobacter urativorans R10.10B.</title>
        <authorList>
            <person name="See-Too W.S."/>
            <person name="Chan K.G."/>
        </authorList>
    </citation>
    <scope>NUCLEOTIDE SEQUENCE [LARGE SCALE GENOMIC DNA]</scope>
    <source>
        <strain evidence="3 4">R10.10B</strain>
    </source>
</reference>
<evidence type="ECO:0000313" key="3">
    <source>
        <dbReference type="EMBL" id="ALF58780.1"/>
    </source>
</evidence>